<dbReference type="Gene3D" id="3.30.9.10">
    <property type="entry name" value="D-Amino Acid Oxidase, subunit A, domain 2"/>
    <property type="match status" value="1"/>
</dbReference>
<keyword evidence="3" id="KW-0285">Flavoprotein</keyword>
<dbReference type="InterPro" id="IPR036188">
    <property type="entry name" value="FAD/NAD-bd_sf"/>
</dbReference>
<evidence type="ECO:0000256" key="1">
    <source>
        <dbReference type="ARBA" id="ARBA00001974"/>
    </source>
</evidence>
<dbReference type="Pfam" id="PF01266">
    <property type="entry name" value="DAO"/>
    <property type="match status" value="1"/>
</dbReference>
<sequence>MSKKIAVIGGGVVGSTATFYLSKHPQYEVTLFDEATGQATSASAGIISPWLSKRRNQEWYQMVKLGAAFYPGFLQQVFSNGEIPKEVYQQVGTLLFTKKDKNLEELLKIGLKRREEAPEIGELKILSPEEVRERIPIYSKDKRALFASGGARVDGKALIEALLTAAEKQGAQIIREKATFTKTKSNKPYIETASLKEEYESVILANSAWLPEILGPLGYKVDIRPQKGQLAQLQTNWSTDDWPVIMPTGEKDIIPFLDGKILVGATHEDDMAFDLTLQSSSLEEMVLNAQEQFSECIRTSDIISGRVGTRAYTSDFAPFFGEVPGFDNVFAASGLGSTGLTAGPLLGKILSDLILGESPVLDPRKYPIEKYVK</sequence>
<name>A0A1M4XP44_9LACT</name>
<accession>A0A1M4XP44</accession>
<reference evidence="6 7" key="1">
    <citation type="submission" date="2016-11" db="EMBL/GenBank/DDBJ databases">
        <authorList>
            <person name="Jaros S."/>
            <person name="Januszkiewicz K."/>
            <person name="Wedrychowicz H."/>
        </authorList>
    </citation>
    <scope>NUCLEOTIDE SEQUENCE [LARGE SCALE GENOMIC DNA]</scope>
    <source>
        <strain evidence="6 7">DSM 15692</strain>
    </source>
</reference>
<evidence type="ECO:0000259" key="5">
    <source>
        <dbReference type="Pfam" id="PF01266"/>
    </source>
</evidence>
<feature type="domain" description="FAD dependent oxidoreductase" evidence="5">
    <location>
        <begin position="4"/>
        <end position="353"/>
    </location>
</feature>
<comment type="cofactor">
    <cofactor evidence="1">
        <name>FAD</name>
        <dbReference type="ChEBI" id="CHEBI:57692"/>
    </cofactor>
</comment>
<gene>
    <name evidence="6" type="ORF">SAMN02745249_01491</name>
</gene>
<dbReference type="EMBL" id="FQUF01000022">
    <property type="protein sequence ID" value="SHE95033.1"/>
    <property type="molecule type" value="Genomic_DNA"/>
</dbReference>
<dbReference type="STRING" id="1121025.SAMN02745249_01491"/>
<dbReference type="PANTHER" id="PTHR13847:SF286">
    <property type="entry name" value="D-AMINO ACID DEHYDROGENASE"/>
    <property type="match status" value="1"/>
</dbReference>
<dbReference type="InterPro" id="IPR006076">
    <property type="entry name" value="FAD-dep_OxRdtase"/>
</dbReference>
<evidence type="ECO:0000313" key="6">
    <source>
        <dbReference type="EMBL" id="SHE95033.1"/>
    </source>
</evidence>
<comment type="similarity">
    <text evidence="2">Belongs to the DadA oxidoreductase family.</text>
</comment>
<dbReference type="Gene3D" id="3.50.50.60">
    <property type="entry name" value="FAD/NAD(P)-binding domain"/>
    <property type="match status" value="1"/>
</dbReference>
<dbReference type="OrthoDB" id="9805337at2"/>
<dbReference type="GO" id="GO:0005737">
    <property type="term" value="C:cytoplasm"/>
    <property type="evidence" value="ECO:0007669"/>
    <property type="project" value="TreeGrafter"/>
</dbReference>
<protein>
    <submittedName>
        <fullName evidence="6">Glycine/D-amino acid oxidase</fullName>
    </submittedName>
</protein>
<keyword evidence="4" id="KW-0560">Oxidoreductase</keyword>
<evidence type="ECO:0000313" key="7">
    <source>
        <dbReference type="Proteomes" id="UP000184128"/>
    </source>
</evidence>
<dbReference type="AlphaFoldDB" id="A0A1M4XP44"/>
<evidence type="ECO:0000256" key="3">
    <source>
        <dbReference type="ARBA" id="ARBA00022630"/>
    </source>
</evidence>
<dbReference type="Proteomes" id="UP000184128">
    <property type="component" value="Unassembled WGS sequence"/>
</dbReference>
<dbReference type="SUPFAM" id="SSF51905">
    <property type="entry name" value="FAD/NAD(P)-binding domain"/>
    <property type="match status" value="1"/>
</dbReference>
<organism evidence="6 7">
    <name type="scientific">Atopostipes suicloacalis DSM 15692</name>
    <dbReference type="NCBI Taxonomy" id="1121025"/>
    <lineage>
        <taxon>Bacteria</taxon>
        <taxon>Bacillati</taxon>
        <taxon>Bacillota</taxon>
        <taxon>Bacilli</taxon>
        <taxon>Lactobacillales</taxon>
        <taxon>Carnobacteriaceae</taxon>
        <taxon>Atopostipes</taxon>
    </lineage>
</organism>
<proteinExistence type="inferred from homology"/>
<evidence type="ECO:0000256" key="4">
    <source>
        <dbReference type="ARBA" id="ARBA00023002"/>
    </source>
</evidence>
<evidence type="ECO:0000256" key="2">
    <source>
        <dbReference type="ARBA" id="ARBA00009410"/>
    </source>
</evidence>
<keyword evidence="7" id="KW-1185">Reference proteome</keyword>
<dbReference type="RefSeq" id="WP_073298235.1">
    <property type="nucleotide sequence ID" value="NZ_FQUF01000022.1"/>
</dbReference>
<dbReference type="PANTHER" id="PTHR13847">
    <property type="entry name" value="SARCOSINE DEHYDROGENASE-RELATED"/>
    <property type="match status" value="1"/>
</dbReference>
<dbReference type="SUPFAM" id="SSF54373">
    <property type="entry name" value="FAD-linked reductases, C-terminal domain"/>
    <property type="match status" value="1"/>
</dbReference>
<dbReference type="GO" id="GO:0016491">
    <property type="term" value="F:oxidoreductase activity"/>
    <property type="evidence" value="ECO:0007669"/>
    <property type="project" value="UniProtKB-KW"/>
</dbReference>